<evidence type="ECO:0000256" key="1">
    <source>
        <dbReference type="SAM" id="Phobius"/>
    </source>
</evidence>
<gene>
    <name evidence="2" type="ORF">QQX03_04250</name>
</gene>
<keyword evidence="3" id="KW-1185">Reference proteome</keyword>
<keyword evidence="1" id="KW-1133">Transmembrane helix</keyword>
<dbReference type="AlphaFoldDB" id="A0A9Y2F2Y5"/>
<organism evidence="2 3">
    <name type="scientific">Altererythrobacter rubellus</name>
    <dbReference type="NCBI Taxonomy" id="2173831"/>
    <lineage>
        <taxon>Bacteria</taxon>
        <taxon>Pseudomonadati</taxon>
        <taxon>Pseudomonadota</taxon>
        <taxon>Alphaproteobacteria</taxon>
        <taxon>Sphingomonadales</taxon>
        <taxon>Erythrobacteraceae</taxon>
        <taxon>Altererythrobacter</taxon>
    </lineage>
</organism>
<feature type="transmembrane region" description="Helical" evidence="1">
    <location>
        <begin position="33"/>
        <end position="52"/>
    </location>
</feature>
<proteinExistence type="predicted"/>
<dbReference type="KEGG" id="arue:QQX03_04250"/>
<keyword evidence="1" id="KW-0812">Transmembrane</keyword>
<dbReference type="EMBL" id="CP127221">
    <property type="protein sequence ID" value="WIW96324.1"/>
    <property type="molecule type" value="Genomic_DNA"/>
</dbReference>
<dbReference type="RefSeq" id="WP_285976630.1">
    <property type="nucleotide sequence ID" value="NZ_CP127221.1"/>
</dbReference>
<evidence type="ECO:0008006" key="4">
    <source>
        <dbReference type="Google" id="ProtNLM"/>
    </source>
</evidence>
<sequence>MEQFFSSGTAVDIVLAVLAIEFVILWRKGWSPLNALLLLLPAALIALALRAALVDAHWIWIAIPLTLAFPVHLADLARRKR</sequence>
<evidence type="ECO:0000313" key="3">
    <source>
        <dbReference type="Proteomes" id="UP001231445"/>
    </source>
</evidence>
<reference evidence="2 3" key="1">
    <citation type="submission" date="2023-06" db="EMBL/GenBank/DDBJ databases">
        <title>Altererythrobacter rubellus NBRC 112769 genome.</title>
        <authorList>
            <person name="Zhang K."/>
        </authorList>
    </citation>
    <scope>NUCLEOTIDE SEQUENCE [LARGE SCALE GENOMIC DNA]</scope>
    <source>
        <strain evidence="2 3">NBRC 112769</strain>
    </source>
</reference>
<feature type="transmembrane region" description="Helical" evidence="1">
    <location>
        <begin position="6"/>
        <end position="26"/>
    </location>
</feature>
<accession>A0A9Y2F2Y5</accession>
<dbReference type="Proteomes" id="UP001231445">
    <property type="component" value="Chromosome"/>
</dbReference>
<keyword evidence="1" id="KW-0472">Membrane</keyword>
<feature type="transmembrane region" description="Helical" evidence="1">
    <location>
        <begin position="58"/>
        <end position="77"/>
    </location>
</feature>
<name>A0A9Y2F2Y5_9SPHN</name>
<evidence type="ECO:0000313" key="2">
    <source>
        <dbReference type="EMBL" id="WIW96324.1"/>
    </source>
</evidence>
<protein>
    <recommendedName>
        <fullName evidence="4">DUF2484 family protein</fullName>
    </recommendedName>
</protein>